<dbReference type="PIRSF" id="PIRSF024492">
    <property type="entry name" value="UCP024492"/>
    <property type="match status" value="1"/>
</dbReference>
<protein>
    <submittedName>
        <fullName evidence="1">HhH-GPD domain protein</fullName>
    </submittedName>
</protein>
<dbReference type="PANTHER" id="PTHR39337">
    <property type="entry name" value="BLR5642 PROTEIN"/>
    <property type="match status" value="1"/>
</dbReference>
<name>J2MPX6_PSEFQ</name>
<dbReference type="RefSeq" id="WP_003182013.1">
    <property type="nucleotide sequence ID" value="NZ_CM001558.1"/>
</dbReference>
<dbReference type="eggNOG" id="COG5483">
    <property type="taxonomic scope" value="Bacteria"/>
</dbReference>
<proteinExistence type="predicted"/>
<dbReference type="Proteomes" id="UP000007289">
    <property type="component" value="Chromosome"/>
</dbReference>
<comment type="caution">
    <text evidence="1">The sequence shown here is derived from an EMBL/GenBank/DDBJ whole genome shotgun (WGS) entry which is preliminary data.</text>
</comment>
<dbReference type="HOGENOM" id="CLU_077467_0_1_6"/>
<dbReference type="PATRIC" id="fig|1038922.3.peg.2613"/>
<sequence length="177" mass="20109">MESYPVYTIGHSTKTLDQFVDIVKGFSIGMIIDVRTVPRSRTNPQYNLDTFGQQLANVGIGHEQIAQLGGLRKKSRTVGDEVNSFWDNRSFHNYADYALSDEFEEGLDRLLELSRTQRCAIMCAEAVWWRCHRRIIADYLLLRGIEVIHIMDKDKSTKAVLNPAAKVTGLKLTYPAS</sequence>
<dbReference type="Pfam" id="PF04343">
    <property type="entry name" value="DUF488"/>
    <property type="match status" value="1"/>
</dbReference>
<organism evidence="1">
    <name type="scientific">Pseudomonas fluorescens (strain Q2-87)</name>
    <dbReference type="NCBI Taxonomy" id="1038922"/>
    <lineage>
        <taxon>Bacteria</taxon>
        <taxon>Pseudomonadati</taxon>
        <taxon>Pseudomonadota</taxon>
        <taxon>Gammaproteobacteria</taxon>
        <taxon>Pseudomonadales</taxon>
        <taxon>Pseudomonadaceae</taxon>
        <taxon>Pseudomonas</taxon>
    </lineage>
</organism>
<dbReference type="PANTHER" id="PTHR39337:SF1">
    <property type="entry name" value="BLR5642 PROTEIN"/>
    <property type="match status" value="1"/>
</dbReference>
<dbReference type="EMBL" id="AGBM01000001">
    <property type="protein sequence ID" value="EJL03007.1"/>
    <property type="molecule type" value="Genomic_DNA"/>
</dbReference>
<gene>
    <name evidence="1" type="ORF">PflQ2_2902</name>
</gene>
<evidence type="ECO:0000313" key="1">
    <source>
        <dbReference type="EMBL" id="EJL03007.1"/>
    </source>
</evidence>
<dbReference type="AlphaFoldDB" id="J2MPX6"/>
<dbReference type="InterPro" id="IPR014519">
    <property type="entry name" value="UCP024492"/>
</dbReference>
<accession>J2MPX6</accession>
<reference evidence="1" key="1">
    <citation type="journal article" date="2012" name="PLoS Genet.">
        <title>Comparative Genomics of Plant-Associated Pseudomonas spp.: Insights into Diversity and Inheritance of Traits Involved in Multitrophic Interactions.</title>
        <authorList>
            <person name="Loper J.E."/>
            <person name="Hassan K.A."/>
            <person name="Mavrodi D.V."/>
            <person name="Davis E.W.II."/>
            <person name="Lim C.K."/>
            <person name="Shaffer B.T."/>
            <person name="Elbourne L.D."/>
            <person name="Stockwell V.O."/>
            <person name="Hartney S.L."/>
            <person name="Breakwell K."/>
            <person name="Henkels M.D."/>
            <person name="Tetu S.G."/>
            <person name="Rangel L.I."/>
            <person name="Kidarsa T.A."/>
            <person name="Wilson N.L."/>
            <person name="van de Mortel J.E."/>
            <person name="Song C."/>
            <person name="Blumhagen R."/>
            <person name="Radune D."/>
            <person name="Hostetler J.B."/>
            <person name="Brinkac L.M."/>
            <person name="Durkin A.S."/>
            <person name="Kluepfel D.A."/>
            <person name="Wechter W.P."/>
            <person name="Anderson A.J."/>
            <person name="Kim Y.C."/>
            <person name="Pierson L.S.III."/>
            <person name="Pierson E.A."/>
            <person name="Lindow S.E."/>
            <person name="Kobayashi D.Y."/>
            <person name="Raaijmakers J.M."/>
            <person name="Weller D.M."/>
            <person name="Thomashow L.S."/>
            <person name="Allen A.E."/>
            <person name="Paulsen I.T."/>
        </authorList>
    </citation>
    <scope>NUCLEOTIDE SEQUENCE [LARGE SCALE GENOMIC DNA]</scope>
    <source>
        <strain evidence="1">Q2-87</strain>
    </source>
</reference>
<dbReference type="InterPro" id="IPR007438">
    <property type="entry name" value="DUF488"/>
</dbReference>